<gene>
    <name evidence="1" type="ORF">HNR60_003452</name>
</gene>
<reference evidence="1 2" key="1">
    <citation type="submission" date="2020-08" db="EMBL/GenBank/DDBJ databases">
        <title>Genomic Encyclopedia of Type Strains, Phase IV (KMG-IV): sequencing the most valuable type-strain genomes for metagenomic binning, comparative biology and taxonomic classification.</title>
        <authorList>
            <person name="Goeker M."/>
        </authorList>
    </citation>
    <scope>NUCLEOTIDE SEQUENCE [LARGE SCALE GENOMIC DNA]</scope>
    <source>
        <strain evidence="1 2">DSM 12706</strain>
    </source>
</reference>
<proteinExistence type="predicted"/>
<dbReference type="EMBL" id="JACHIH010000024">
    <property type="protein sequence ID" value="MBB5048684.1"/>
    <property type="molecule type" value="Genomic_DNA"/>
</dbReference>
<dbReference type="Proteomes" id="UP000542353">
    <property type="component" value="Unassembled WGS sequence"/>
</dbReference>
<dbReference type="AlphaFoldDB" id="A0A7W7Z639"/>
<evidence type="ECO:0008006" key="3">
    <source>
        <dbReference type="Google" id="ProtNLM"/>
    </source>
</evidence>
<evidence type="ECO:0000313" key="2">
    <source>
        <dbReference type="Proteomes" id="UP000542353"/>
    </source>
</evidence>
<name>A0A7W7Z639_9BRAD</name>
<sequence length="54" mass="6528">MERFIHNENLKLWRRQLQETTDPDKRAILENLIEEEEAREAELEATARPKRRGP</sequence>
<comment type="caution">
    <text evidence="1">The sequence shown here is derived from an EMBL/GenBank/DDBJ whole genome shotgun (WGS) entry which is preliminary data.</text>
</comment>
<dbReference type="RefSeq" id="WP_184259615.1">
    <property type="nucleotide sequence ID" value="NZ_JACHIH010000024.1"/>
</dbReference>
<protein>
    <recommendedName>
        <fullName evidence="3">Transposase</fullName>
    </recommendedName>
</protein>
<accession>A0A7W7Z639</accession>
<keyword evidence="2" id="KW-1185">Reference proteome</keyword>
<evidence type="ECO:0000313" key="1">
    <source>
        <dbReference type="EMBL" id="MBB5048684.1"/>
    </source>
</evidence>
<organism evidence="1 2">
    <name type="scientific">Rhodopseudomonas rhenobacensis</name>
    <dbReference type="NCBI Taxonomy" id="87461"/>
    <lineage>
        <taxon>Bacteria</taxon>
        <taxon>Pseudomonadati</taxon>
        <taxon>Pseudomonadota</taxon>
        <taxon>Alphaproteobacteria</taxon>
        <taxon>Hyphomicrobiales</taxon>
        <taxon>Nitrobacteraceae</taxon>
        <taxon>Rhodopseudomonas</taxon>
    </lineage>
</organism>